<accession>A0A1V9YMI9</accession>
<dbReference type="OrthoDB" id="75406at2759"/>
<gene>
    <name evidence="1" type="ORF">ACHHYP_09725</name>
</gene>
<dbReference type="EMBL" id="JNBR01001475">
    <property type="protein sequence ID" value="OQR86926.1"/>
    <property type="molecule type" value="Genomic_DNA"/>
</dbReference>
<organism evidence="1 2">
    <name type="scientific">Achlya hypogyna</name>
    <name type="common">Oomycete</name>
    <name type="synonym">Protoachlya hypogyna</name>
    <dbReference type="NCBI Taxonomy" id="1202772"/>
    <lineage>
        <taxon>Eukaryota</taxon>
        <taxon>Sar</taxon>
        <taxon>Stramenopiles</taxon>
        <taxon>Oomycota</taxon>
        <taxon>Saprolegniomycetes</taxon>
        <taxon>Saprolegniales</taxon>
        <taxon>Achlyaceae</taxon>
        <taxon>Achlya</taxon>
    </lineage>
</organism>
<comment type="caution">
    <text evidence="1">The sequence shown here is derived from an EMBL/GenBank/DDBJ whole genome shotgun (WGS) entry which is preliminary data.</text>
</comment>
<sequence>MVLLPTRVLQRSLVSSSRSSGRLETLHRHLKAGDVGRALSLRAPGGSKLDAVADFVATLETLNPALANKTAAFFVQREVHLASTLLRAYQTLNVELPAMAIKDMLMAVTQAGETRAALQVLAMAQKQRITVPPEAMLQCFLSCEATDERGARDPRPFIAPFLALATDNKIDLTYPHLGASIVHTCLKLEAIPEALAIAAVVRDTLPASTVNLVDNLGRLAGRPEFQSMWVQFALCNNKDVAEPLFVALQASFLALDASSTLLGSLATVLFHQGKHSLGCAAVDASLSHHSKAPLPGHVFATGFGGMTVSSYGLSTLLRLLWVAIESDQLESTSFQHIDAAIRACLRNDDVPSALRLYAYWKSQCTPPPTRFTVTMDYLAVAPEACHSHLLQFLVHRRHDAAMDLFDALVAADVRITSKTLKDMVMAVHRTPGYVVRLLEYALQHGVALPVVMATTLLSKGGRDDAGVVDALLNLLEAGLVPTNGIVLGATVAENDTLSPAATRAVALGHNELHRILTDSVGHAVDVTGIVAFLVLQQPDESMALFRRCAGASMVLTPRTLVALIRHGAKSTADVVEVVEYAKATQCVLPGHIVGEILDKCGADPMTVACLVDLMASRMVTLNGHVLRSILYASRDKTMVEKCMEMGLERGIDLPNHRVHH</sequence>
<evidence type="ECO:0000313" key="2">
    <source>
        <dbReference type="Proteomes" id="UP000243579"/>
    </source>
</evidence>
<keyword evidence="2" id="KW-1185">Reference proteome</keyword>
<proteinExistence type="predicted"/>
<evidence type="ECO:0000313" key="1">
    <source>
        <dbReference type="EMBL" id="OQR86926.1"/>
    </source>
</evidence>
<protein>
    <submittedName>
        <fullName evidence="1">Uncharacterized protein</fullName>
    </submittedName>
</protein>
<name>A0A1V9YMI9_ACHHY</name>
<dbReference type="Proteomes" id="UP000243579">
    <property type="component" value="Unassembled WGS sequence"/>
</dbReference>
<reference evidence="1 2" key="1">
    <citation type="journal article" date="2014" name="Genome Biol. Evol.">
        <title>The secreted proteins of Achlya hypogyna and Thraustotheca clavata identify the ancestral oomycete secretome and reveal gene acquisitions by horizontal gene transfer.</title>
        <authorList>
            <person name="Misner I."/>
            <person name="Blouin N."/>
            <person name="Leonard G."/>
            <person name="Richards T.A."/>
            <person name="Lane C.E."/>
        </authorList>
    </citation>
    <scope>NUCLEOTIDE SEQUENCE [LARGE SCALE GENOMIC DNA]</scope>
    <source>
        <strain evidence="1 2">ATCC 48635</strain>
    </source>
</reference>
<dbReference type="AlphaFoldDB" id="A0A1V9YMI9"/>